<dbReference type="AlphaFoldDB" id="A0A132EUF1"/>
<dbReference type="PROSITE" id="PS50110">
    <property type="entry name" value="RESPONSE_REGULATORY"/>
    <property type="match status" value="1"/>
</dbReference>
<protein>
    <recommendedName>
        <fullName evidence="2">Response regulatory domain-containing protein</fullName>
    </recommendedName>
</protein>
<dbReference type="GO" id="GO:0000160">
    <property type="term" value="P:phosphorelay signal transduction system"/>
    <property type="evidence" value="ECO:0007669"/>
    <property type="project" value="InterPro"/>
</dbReference>
<dbReference type="SUPFAM" id="SSF52172">
    <property type="entry name" value="CheY-like"/>
    <property type="match status" value="1"/>
</dbReference>
<dbReference type="InterPro" id="IPR001789">
    <property type="entry name" value="Sig_transdc_resp-reg_receiver"/>
</dbReference>
<organism evidence="3 4">
    <name type="scientific">Burkholderia pseudomultivorans</name>
    <dbReference type="NCBI Taxonomy" id="1207504"/>
    <lineage>
        <taxon>Bacteria</taxon>
        <taxon>Pseudomonadati</taxon>
        <taxon>Pseudomonadota</taxon>
        <taxon>Betaproteobacteria</taxon>
        <taxon>Burkholderiales</taxon>
        <taxon>Burkholderiaceae</taxon>
        <taxon>Burkholderia</taxon>
        <taxon>Burkholderia cepacia complex</taxon>
    </lineage>
</organism>
<dbReference type="InterPro" id="IPR011006">
    <property type="entry name" value="CheY-like_superfamily"/>
</dbReference>
<evidence type="ECO:0000256" key="1">
    <source>
        <dbReference type="PROSITE-ProRule" id="PRU00169"/>
    </source>
</evidence>
<reference evidence="3 4" key="1">
    <citation type="submission" date="2015-11" db="EMBL/GenBank/DDBJ databases">
        <title>Expanding the genomic diversity of Burkholderia species for the development of highly accurate diagnostics.</title>
        <authorList>
            <person name="Sahl J."/>
            <person name="Keim P."/>
            <person name="Wagner D."/>
        </authorList>
    </citation>
    <scope>NUCLEOTIDE SEQUENCE [LARGE SCALE GENOMIC DNA]</scope>
    <source>
        <strain evidence="3 4">MSMB574WGS</strain>
    </source>
</reference>
<name>A0A132EUF1_9BURK</name>
<sequence length="142" mass="15555">MAVASDYPVVVEGLARILRAAGMFDVVGECENLLELTDLLSRTDCDVLVFDYPFGQTGRGLPRRDQIAWLRQRFPDLKMVLFAPDDDAAMLRALKSRGESVLLTKRDPVGHFVTAVHACFARSEYLSPAAKVLLAESVASAA</sequence>
<dbReference type="Gene3D" id="3.40.50.2300">
    <property type="match status" value="1"/>
</dbReference>
<dbReference type="Proteomes" id="UP000061512">
    <property type="component" value="Unassembled WGS sequence"/>
</dbReference>
<evidence type="ECO:0000259" key="2">
    <source>
        <dbReference type="PROSITE" id="PS50110"/>
    </source>
</evidence>
<comment type="caution">
    <text evidence="3">The sequence shown here is derived from an EMBL/GenBank/DDBJ whole genome shotgun (WGS) entry which is preliminary data.</text>
</comment>
<dbReference type="EMBL" id="LPJX01000061">
    <property type="protein sequence ID" value="KWF59694.1"/>
    <property type="molecule type" value="Genomic_DNA"/>
</dbReference>
<evidence type="ECO:0000313" key="3">
    <source>
        <dbReference type="EMBL" id="KWF59694.1"/>
    </source>
</evidence>
<feature type="modified residue" description="4-aspartylphosphate" evidence="1">
    <location>
        <position position="51"/>
    </location>
</feature>
<proteinExistence type="predicted"/>
<keyword evidence="1" id="KW-0597">Phosphoprotein</keyword>
<evidence type="ECO:0000313" key="4">
    <source>
        <dbReference type="Proteomes" id="UP000061512"/>
    </source>
</evidence>
<gene>
    <name evidence="3" type="ORF">WT57_27175</name>
</gene>
<feature type="domain" description="Response regulatory" evidence="2">
    <location>
        <begin position="1"/>
        <end position="120"/>
    </location>
</feature>
<accession>A0A132EUF1</accession>